<keyword evidence="9" id="KW-1185">Reference proteome</keyword>
<dbReference type="InterPro" id="IPR036625">
    <property type="entry name" value="E3-bd_dom_sf"/>
</dbReference>
<evidence type="ECO:0000256" key="6">
    <source>
        <dbReference type="RuleBase" id="RU003423"/>
    </source>
</evidence>
<dbReference type="InterPro" id="IPR050743">
    <property type="entry name" value="2-oxoacid_DH_E2_comp"/>
</dbReference>
<dbReference type="InterPro" id="IPR011053">
    <property type="entry name" value="Single_hybrid_motif"/>
</dbReference>
<dbReference type="InterPro" id="IPR004167">
    <property type="entry name" value="PSBD"/>
</dbReference>
<evidence type="ECO:0000256" key="3">
    <source>
        <dbReference type="ARBA" id="ARBA00022679"/>
    </source>
</evidence>
<dbReference type="CDD" id="cd06849">
    <property type="entry name" value="lipoyl_domain"/>
    <property type="match status" value="1"/>
</dbReference>
<dbReference type="SUPFAM" id="SSF52777">
    <property type="entry name" value="CoA-dependent acyltransferases"/>
    <property type="match status" value="1"/>
</dbReference>
<dbReference type="Gene3D" id="2.40.50.100">
    <property type="match status" value="1"/>
</dbReference>
<dbReference type="EMBL" id="OY726398">
    <property type="protein sequence ID" value="CAJ1501125.1"/>
    <property type="molecule type" value="Genomic_DNA"/>
</dbReference>
<keyword evidence="4 6" id="KW-0450">Lipoyl</keyword>
<comment type="cofactor">
    <cofactor evidence="1 6">
        <name>(R)-lipoate</name>
        <dbReference type="ChEBI" id="CHEBI:83088"/>
    </cofactor>
</comment>
<evidence type="ECO:0000313" key="8">
    <source>
        <dbReference type="EMBL" id="CAJ1501125.1"/>
    </source>
</evidence>
<dbReference type="SUPFAM" id="SSF51230">
    <property type="entry name" value="Single hybrid motif"/>
    <property type="match status" value="1"/>
</dbReference>
<dbReference type="InterPro" id="IPR000089">
    <property type="entry name" value="Biotin_lipoyl"/>
</dbReference>
<dbReference type="GO" id="GO:0016746">
    <property type="term" value="F:acyltransferase activity"/>
    <property type="evidence" value="ECO:0007669"/>
    <property type="project" value="UniProtKB-KW"/>
</dbReference>
<dbReference type="Gene3D" id="3.30.559.10">
    <property type="entry name" value="Chloramphenicol acetyltransferase-like domain"/>
    <property type="match status" value="1"/>
</dbReference>
<name>A0ABM9LLK5_9MYCO</name>
<dbReference type="PANTHER" id="PTHR43178">
    <property type="entry name" value="DIHYDROLIPOAMIDE ACETYLTRANSFERASE COMPONENT OF PYRUVATE DEHYDROGENASE COMPLEX"/>
    <property type="match status" value="1"/>
</dbReference>
<dbReference type="EC" id="2.3.1.-" evidence="6"/>
<evidence type="ECO:0000256" key="1">
    <source>
        <dbReference type="ARBA" id="ARBA00001938"/>
    </source>
</evidence>
<dbReference type="InterPro" id="IPR023213">
    <property type="entry name" value="CAT-like_dom_sf"/>
</dbReference>
<protein>
    <recommendedName>
        <fullName evidence="6">Dihydrolipoamide acetyltransferase component of pyruvate dehydrogenase complex</fullName>
        <ecNumber evidence="6">2.3.1.-</ecNumber>
    </recommendedName>
</protein>
<keyword evidence="3 6" id="KW-0808">Transferase</keyword>
<dbReference type="Proteomes" id="UP001190464">
    <property type="component" value="Chromosome"/>
</dbReference>
<comment type="similarity">
    <text evidence="2 6">Belongs to the 2-oxoacid dehydrogenase family.</text>
</comment>
<evidence type="ECO:0000256" key="4">
    <source>
        <dbReference type="ARBA" id="ARBA00022823"/>
    </source>
</evidence>
<evidence type="ECO:0000256" key="2">
    <source>
        <dbReference type="ARBA" id="ARBA00007317"/>
    </source>
</evidence>
<dbReference type="RefSeq" id="WP_308486205.1">
    <property type="nucleotide sequence ID" value="NZ_OY726398.1"/>
</dbReference>
<sequence>MSTETVQTFTVPDLGEGLEEVTVTSWSVAVGDQIELNQALCSVETAKAEVEIPSPYAGRVVELGGAVGDVLAVGAPLVRIDTGAPGERPDAPAGRAPVLVGYGADDSFDTSRRTCTSVPGRPRAKPGARKLAAELGVDLSSVMPGPSGVITPDGVRAAAGQAAPGDELRPPTPVQAAMAERMTLSRSKIPDAHGCVQVDGTNLLWLRDRLVETGGETITPFVLILRLLVIALTRHPVLNATWVEAPEGPMIRTHHGVHLGFGVAAPRGLLVPVVFDAHRKTTRELGDTVARLIAEARAGTLKPAELQGSTFTVSNFGALGLDEGVPVINYPEAAILGIGSLKPRPLAVGDTVVVRPQLTLTCAFDHRVADGAQTAEFLCALRDLIEQPEIALLDL</sequence>
<reference evidence="8 9" key="1">
    <citation type="submission" date="2023-08" db="EMBL/GenBank/DDBJ databases">
        <authorList>
            <person name="Folkvardsen B D."/>
            <person name="Norman A."/>
        </authorList>
    </citation>
    <scope>NUCLEOTIDE SEQUENCE [LARGE SCALE GENOMIC DNA]</scope>
    <source>
        <strain evidence="8 9">Mu0102</strain>
    </source>
</reference>
<organism evidence="8 9">
    <name type="scientific">[Mycobacterium] holstebronense</name>
    <dbReference type="NCBI Taxonomy" id="3064288"/>
    <lineage>
        <taxon>Bacteria</taxon>
        <taxon>Bacillati</taxon>
        <taxon>Actinomycetota</taxon>
        <taxon>Actinomycetes</taxon>
        <taxon>Mycobacteriales</taxon>
        <taxon>Mycobacteriaceae</taxon>
        <taxon>Mycolicibacterium</taxon>
    </lineage>
</organism>
<dbReference type="InterPro" id="IPR001078">
    <property type="entry name" value="2-oxoacid_DH_actylTfrase"/>
</dbReference>
<dbReference type="PROSITE" id="PS50968">
    <property type="entry name" value="BIOTINYL_LIPOYL"/>
    <property type="match status" value="1"/>
</dbReference>
<proteinExistence type="inferred from homology"/>
<gene>
    <name evidence="8" type="ORF">MU0102_001405</name>
</gene>
<accession>A0ABM9LLK5</accession>
<keyword evidence="5 6" id="KW-0012">Acyltransferase</keyword>
<dbReference type="Pfam" id="PF02817">
    <property type="entry name" value="E3_binding"/>
    <property type="match status" value="1"/>
</dbReference>
<dbReference type="Gene3D" id="4.10.320.10">
    <property type="entry name" value="E3-binding domain"/>
    <property type="match status" value="1"/>
</dbReference>
<dbReference type="Pfam" id="PF00364">
    <property type="entry name" value="Biotin_lipoyl"/>
    <property type="match status" value="1"/>
</dbReference>
<evidence type="ECO:0000256" key="5">
    <source>
        <dbReference type="ARBA" id="ARBA00023315"/>
    </source>
</evidence>
<evidence type="ECO:0000313" key="9">
    <source>
        <dbReference type="Proteomes" id="UP001190464"/>
    </source>
</evidence>
<dbReference type="PANTHER" id="PTHR43178:SF5">
    <property type="entry name" value="LIPOAMIDE ACYLTRANSFERASE COMPONENT OF BRANCHED-CHAIN ALPHA-KETO ACID DEHYDROGENASE COMPLEX, MITOCHONDRIAL"/>
    <property type="match status" value="1"/>
</dbReference>
<feature type="domain" description="Lipoyl-binding" evidence="7">
    <location>
        <begin position="6"/>
        <end position="81"/>
    </location>
</feature>
<dbReference type="Pfam" id="PF00198">
    <property type="entry name" value="2-oxoacid_dh"/>
    <property type="match status" value="1"/>
</dbReference>
<evidence type="ECO:0000259" key="7">
    <source>
        <dbReference type="PROSITE" id="PS50968"/>
    </source>
</evidence>